<proteinExistence type="predicted"/>
<sequence length="176" mass="19009">MGNFSRRLALSLSLSLSLSLYPSVVQYALLAFDLTLLVRRLNIQRTNSGYGSGSGLGSGSRKRERGTSVHIRAMAIAGARNARRIHGVSLIINRKIRALSAAPSQRVVTMVKSLFAPTTSKAQSRLHLRLPASCRFLDRARLLGTPSSSRTFDPTNCIPLLAGAICLAGPPLSRLR</sequence>
<evidence type="ECO:0000313" key="1">
    <source>
        <dbReference type="EMBL" id="PTQ29743.1"/>
    </source>
</evidence>
<name>A0A2R6W7D0_MARPO</name>
<evidence type="ECO:0000313" key="2">
    <source>
        <dbReference type="Proteomes" id="UP000244005"/>
    </source>
</evidence>
<protein>
    <submittedName>
        <fullName evidence="1">Uncharacterized protein</fullName>
    </submittedName>
</protein>
<accession>A0A2R6W7D0</accession>
<keyword evidence="2" id="KW-1185">Reference proteome</keyword>
<organism evidence="1 2">
    <name type="scientific">Marchantia polymorpha</name>
    <name type="common">Common liverwort</name>
    <name type="synonym">Marchantia aquatica</name>
    <dbReference type="NCBI Taxonomy" id="3197"/>
    <lineage>
        <taxon>Eukaryota</taxon>
        <taxon>Viridiplantae</taxon>
        <taxon>Streptophyta</taxon>
        <taxon>Embryophyta</taxon>
        <taxon>Marchantiophyta</taxon>
        <taxon>Marchantiopsida</taxon>
        <taxon>Marchantiidae</taxon>
        <taxon>Marchantiales</taxon>
        <taxon>Marchantiaceae</taxon>
        <taxon>Marchantia</taxon>
    </lineage>
</organism>
<reference evidence="2" key="1">
    <citation type="journal article" date="2017" name="Cell">
        <title>Insights into land plant evolution garnered from the Marchantia polymorpha genome.</title>
        <authorList>
            <person name="Bowman J.L."/>
            <person name="Kohchi T."/>
            <person name="Yamato K.T."/>
            <person name="Jenkins J."/>
            <person name="Shu S."/>
            <person name="Ishizaki K."/>
            <person name="Yamaoka S."/>
            <person name="Nishihama R."/>
            <person name="Nakamura Y."/>
            <person name="Berger F."/>
            <person name="Adam C."/>
            <person name="Aki S.S."/>
            <person name="Althoff F."/>
            <person name="Araki T."/>
            <person name="Arteaga-Vazquez M.A."/>
            <person name="Balasubrmanian S."/>
            <person name="Barry K."/>
            <person name="Bauer D."/>
            <person name="Boehm C.R."/>
            <person name="Briginshaw L."/>
            <person name="Caballero-Perez J."/>
            <person name="Catarino B."/>
            <person name="Chen F."/>
            <person name="Chiyoda S."/>
            <person name="Chovatia M."/>
            <person name="Davies K.M."/>
            <person name="Delmans M."/>
            <person name="Demura T."/>
            <person name="Dierschke T."/>
            <person name="Dolan L."/>
            <person name="Dorantes-Acosta A.E."/>
            <person name="Eklund D.M."/>
            <person name="Florent S.N."/>
            <person name="Flores-Sandoval E."/>
            <person name="Fujiyama A."/>
            <person name="Fukuzawa H."/>
            <person name="Galik B."/>
            <person name="Grimanelli D."/>
            <person name="Grimwood J."/>
            <person name="Grossniklaus U."/>
            <person name="Hamada T."/>
            <person name="Haseloff J."/>
            <person name="Hetherington A.J."/>
            <person name="Higo A."/>
            <person name="Hirakawa Y."/>
            <person name="Hundley H.N."/>
            <person name="Ikeda Y."/>
            <person name="Inoue K."/>
            <person name="Inoue S.I."/>
            <person name="Ishida S."/>
            <person name="Jia Q."/>
            <person name="Kakita M."/>
            <person name="Kanazawa T."/>
            <person name="Kawai Y."/>
            <person name="Kawashima T."/>
            <person name="Kennedy M."/>
            <person name="Kinose K."/>
            <person name="Kinoshita T."/>
            <person name="Kohara Y."/>
            <person name="Koide E."/>
            <person name="Komatsu K."/>
            <person name="Kopischke S."/>
            <person name="Kubo M."/>
            <person name="Kyozuka J."/>
            <person name="Lagercrantz U."/>
            <person name="Lin S.S."/>
            <person name="Lindquist E."/>
            <person name="Lipzen A.M."/>
            <person name="Lu C.W."/>
            <person name="De Luna E."/>
            <person name="Martienssen R.A."/>
            <person name="Minamino N."/>
            <person name="Mizutani M."/>
            <person name="Mizutani M."/>
            <person name="Mochizuki N."/>
            <person name="Monte I."/>
            <person name="Mosher R."/>
            <person name="Nagasaki H."/>
            <person name="Nakagami H."/>
            <person name="Naramoto S."/>
            <person name="Nishitani K."/>
            <person name="Ohtani M."/>
            <person name="Okamoto T."/>
            <person name="Okumura M."/>
            <person name="Phillips J."/>
            <person name="Pollak B."/>
            <person name="Reinders A."/>
            <person name="Rovekamp M."/>
            <person name="Sano R."/>
            <person name="Sawa S."/>
            <person name="Schmid M.W."/>
            <person name="Shirakawa M."/>
            <person name="Solano R."/>
            <person name="Spunde A."/>
            <person name="Suetsugu N."/>
            <person name="Sugano S."/>
            <person name="Sugiyama A."/>
            <person name="Sun R."/>
            <person name="Suzuki Y."/>
            <person name="Takenaka M."/>
            <person name="Takezawa D."/>
            <person name="Tomogane H."/>
            <person name="Tsuzuki M."/>
            <person name="Ueda T."/>
            <person name="Umeda M."/>
            <person name="Ward J.M."/>
            <person name="Watanabe Y."/>
            <person name="Yazaki K."/>
            <person name="Yokoyama R."/>
            <person name="Yoshitake Y."/>
            <person name="Yotsui I."/>
            <person name="Zachgo S."/>
            <person name="Schmutz J."/>
        </authorList>
    </citation>
    <scope>NUCLEOTIDE SEQUENCE [LARGE SCALE GENOMIC DNA]</scope>
    <source>
        <strain evidence="2">Tak-1</strain>
    </source>
</reference>
<dbReference type="Gramene" id="Mp6g12100.1">
    <property type="protein sequence ID" value="Mp6g12100.1.cds1"/>
    <property type="gene ID" value="Mp6g12100"/>
</dbReference>
<dbReference type="AlphaFoldDB" id="A0A2R6W7D0"/>
<dbReference type="Proteomes" id="UP000244005">
    <property type="component" value="Unassembled WGS sequence"/>
</dbReference>
<gene>
    <name evidence="1" type="ORF">MARPO_0135s0026</name>
</gene>
<dbReference type="EMBL" id="KZ772807">
    <property type="protein sequence ID" value="PTQ29743.1"/>
    <property type="molecule type" value="Genomic_DNA"/>
</dbReference>